<reference evidence="3 4" key="1">
    <citation type="journal article" date="2018" name="Nat. Ecol. Evol.">
        <title>Genomic signatures of mitonuclear coevolution across populations of Tigriopus californicus.</title>
        <authorList>
            <person name="Barreto F.S."/>
            <person name="Watson E.T."/>
            <person name="Lima T.G."/>
            <person name="Willett C.S."/>
            <person name="Edmands S."/>
            <person name="Li W."/>
            <person name="Burton R.S."/>
        </authorList>
    </citation>
    <scope>NUCLEOTIDE SEQUENCE [LARGE SCALE GENOMIC DNA]</scope>
    <source>
        <strain evidence="3 4">San Diego</strain>
    </source>
</reference>
<protein>
    <recommendedName>
        <fullName evidence="2">Thioredoxin domain-containing protein</fullName>
    </recommendedName>
</protein>
<keyword evidence="1" id="KW-0812">Transmembrane</keyword>
<evidence type="ECO:0000313" key="4">
    <source>
        <dbReference type="Proteomes" id="UP000318571"/>
    </source>
</evidence>
<evidence type="ECO:0000256" key="1">
    <source>
        <dbReference type="SAM" id="Phobius"/>
    </source>
</evidence>
<keyword evidence="1" id="KW-0472">Membrane</keyword>
<dbReference type="Proteomes" id="UP000318571">
    <property type="component" value="Chromosome 3"/>
</dbReference>
<name>A0A553P6K0_TIGCA</name>
<evidence type="ECO:0000259" key="2">
    <source>
        <dbReference type="Pfam" id="PF00085"/>
    </source>
</evidence>
<dbReference type="STRING" id="6832.A0A553P6K0"/>
<feature type="transmembrane region" description="Helical" evidence="1">
    <location>
        <begin position="33"/>
        <end position="50"/>
    </location>
</feature>
<feature type="domain" description="Thioredoxin" evidence="2">
    <location>
        <begin position="612"/>
        <end position="696"/>
    </location>
</feature>
<dbReference type="Gene3D" id="3.40.30.10">
    <property type="entry name" value="Glutaredoxin"/>
    <property type="match status" value="2"/>
</dbReference>
<dbReference type="Pfam" id="PF00085">
    <property type="entry name" value="Thioredoxin"/>
    <property type="match status" value="1"/>
</dbReference>
<dbReference type="OrthoDB" id="6341258at2759"/>
<dbReference type="CDD" id="cd02961">
    <property type="entry name" value="PDI_a_family"/>
    <property type="match status" value="1"/>
</dbReference>
<organism evidence="3 4">
    <name type="scientific">Tigriopus californicus</name>
    <name type="common">Marine copepod</name>
    <dbReference type="NCBI Taxonomy" id="6832"/>
    <lineage>
        <taxon>Eukaryota</taxon>
        <taxon>Metazoa</taxon>
        <taxon>Ecdysozoa</taxon>
        <taxon>Arthropoda</taxon>
        <taxon>Crustacea</taxon>
        <taxon>Multicrustacea</taxon>
        <taxon>Hexanauplia</taxon>
        <taxon>Copepoda</taxon>
        <taxon>Harpacticoida</taxon>
        <taxon>Harpacticidae</taxon>
        <taxon>Tigriopus</taxon>
    </lineage>
</organism>
<gene>
    <name evidence="3" type="ORF">TCAL_02245</name>
</gene>
<dbReference type="OMA" id="DFIRQFY"/>
<proteinExistence type="predicted"/>
<evidence type="ECO:0000313" key="3">
    <source>
        <dbReference type="EMBL" id="TRY73306.1"/>
    </source>
</evidence>
<comment type="caution">
    <text evidence="3">The sequence shown here is derived from an EMBL/GenBank/DDBJ whole genome shotgun (WGS) entry which is preliminary data.</text>
</comment>
<dbReference type="PANTHER" id="PTHR46497">
    <property type="entry name" value="THIOREDOXIN DOMAIN-CONTAINING PROTEIN 11"/>
    <property type="match status" value="1"/>
</dbReference>
<accession>A0A553P6K0</accession>
<dbReference type="AlphaFoldDB" id="A0A553P6K0"/>
<dbReference type="InterPro" id="IPR036249">
    <property type="entry name" value="Thioredoxin-like_sf"/>
</dbReference>
<dbReference type="EMBL" id="VCGU01000007">
    <property type="protein sequence ID" value="TRY73306.1"/>
    <property type="molecule type" value="Genomic_DNA"/>
</dbReference>
<keyword evidence="1" id="KW-1133">Transmembrane helix</keyword>
<keyword evidence="4" id="KW-1185">Reference proteome</keyword>
<dbReference type="PANTHER" id="PTHR46497:SF1">
    <property type="entry name" value="THIOREDOXIN DOMAIN-CONTAINING PROTEIN 11"/>
    <property type="match status" value="1"/>
</dbReference>
<dbReference type="SUPFAM" id="SSF52833">
    <property type="entry name" value="Thioredoxin-like"/>
    <property type="match status" value="2"/>
</dbReference>
<dbReference type="InterPro" id="IPR052792">
    <property type="entry name" value="Thioredoxin_dom-contain_11"/>
</dbReference>
<sequence>MEDGEWVDELPLPLNPPRPRDWRWMGYKMAREALFFGLTFFFCIYTPYVQTNGPGLPTRSAPASVAFLPDARWVDDYYSGDVFAAFEEAQQHAHALVLFYAPWDVDSGRAVQVLEQVGHVLADHQDLYLAAVNCWVSHGECYKEFGAGRKTRGRSSSHTRMDQFPILVFYPSDKRGIQYNGPLTVQHITQFLLHAQNPLVRIDSWADLHQLQAQNGGQAVVGHFGDLSVAHVGRNYPRFLQAAYDLLEFDPFRTRYGGLGVVVSQATAYQLHLNPPHQPVKLFHWNGTASTFPNKTISNVNTLLKWIGEKANPLTAWTGTSGQKSLHLSSSLSLGSGHSLLAFIPRTMMNHFDPSLAVFQEAALRYYSCTQETREATQGLLRHIKYLKRTSNLELERTLLDCAQDPWFLKQTCNSLSKPPNPCVCASAMFRNRTAVSHKEGHPFMLKSRRSNQKPHGPMADEIVANLKVNQKRLKCALSAHVPNLCHILADVADPATLDAEFLDIGSDLDGLGCEDNKTLNFYTLDESTQSFLAQSLGVDLSQTKEPTLILVSPELESSFRMESNFNLETISDFVHQFHRRKDSLRRIQRSENPEESPEIAESERMQIIPRVNTNNFDRLVLNSSQNVALLYTSPSCGFCSSIAHIFHSVRALLTDVIGDDIVFYTVNAMNNDLSWSFTTLSVPSIMFVPVDNKSETRVFPSERNINVPNLLSFVIANLPAPSRMKVSVAFCDDHCLLKSHSQLQERLRNARDFNLFGDSGSPEELVQLKSYLQTEMERRAQGKSTVRSHTEL</sequence>
<dbReference type="InterPro" id="IPR013766">
    <property type="entry name" value="Thioredoxin_domain"/>
</dbReference>